<feature type="domain" description="Sushi" evidence="6">
    <location>
        <begin position="277"/>
        <end position="335"/>
    </location>
</feature>
<feature type="signal peptide" evidence="5">
    <location>
        <begin position="1"/>
        <end position="19"/>
    </location>
</feature>
<dbReference type="SUPFAM" id="SSF57535">
    <property type="entry name" value="Complement control module/SCR domain"/>
    <property type="match status" value="12"/>
</dbReference>
<evidence type="ECO:0000256" key="4">
    <source>
        <dbReference type="PROSITE-ProRule" id="PRU00302"/>
    </source>
</evidence>
<reference evidence="7" key="1">
    <citation type="submission" date="2025-08" db="UniProtKB">
        <authorList>
            <consortium name="Ensembl"/>
        </authorList>
    </citation>
    <scope>IDENTIFICATION</scope>
</reference>
<evidence type="ECO:0000256" key="1">
    <source>
        <dbReference type="ARBA" id="ARBA00022659"/>
    </source>
</evidence>
<keyword evidence="8" id="KW-1185">Reference proteome</keyword>
<name>A0A8C5RBK0_9ANUR</name>
<dbReference type="Pfam" id="PF00084">
    <property type="entry name" value="Sushi"/>
    <property type="match status" value="8"/>
</dbReference>
<feature type="disulfide bond" evidence="4">
    <location>
        <begin position="400"/>
        <end position="443"/>
    </location>
</feature>
<keyword evidence="1 4" id="KW-0768">Sushi</keyword>
<feature type="domain" description="Sushi" evidence="6">
    <location>
        <begin position="213"/>
        <end position="274"/>
    </location>
</feature>
<feature type="domain" description="Sushi" evidence="6">
    <location>
        <begin position="147"/>
        <end position="207"/>
    </location>
</feature>
<dbReference type="Gene3D" id="2.10.70.10">
    <property type="entry name" value="Complement Module, domain 1"/>
    <property type="match status" value="12"/>
</dbReference>
<feature type="disulfide bond" evidence="4">
    <location>
        <begin position="178"/>
        <end position="205"/>
    </location>
</feature>
<keyword evidence="2 5" id="KW-0732">Signal</keyword>
<organism evidence="7 8">
    <name type="scientific">Leptobrachium leishanense</name>
    <name type="common">Leishan spiny toad</name>
    <dbReference type="NCBI Taxonomy" id="445787"/>
    <lineage>
        <taxon>Eukaryota</taxon>
        <taxon>Metazoa</taxon>
        <taxon>Chordata</taxon>
        <taxon>Craniata</taxon>
        <taxon>Vertebrata</taxon>
        <taxon>Euteleostomi</taxon>
        <taxon>Amphibia</taxon>
        <taxon>Batrachia</taxon>
        <taxon>Anura</taxon>
        <taxon>Pelobatoidea</taxon>
        <taxon>Megophryidae</taxon>
        <taxon>Leptobrachium</taxon>
    </lineage>
</organism>
<feature type="domain" description="Sushi" evidence="6">
    <location>
        <begin position="85"/>
        <end position="146"/>
    </location>
</feature>
<feature type="domain" description="Sushi" evidence="6">
    <location>
        <begin position="22"/>
        <end position="83"/>
    </location>
</feature>
<dbReference type="SMART" id="SM00032">
    <property type="entry name" value="CCP"/>
    <property type="match status" value="8"/>
</dbReference>
<feature type="disulfide bond" evidence="4">
    <location>
        <begin position="117"/>
        <end position="144"/>
    </location>
</feature>
<feature type="disulfide bond" evidence="4">
    <location>
        <begin position="54"/>
        <end position="81"/>
    </location>
</feature>
<feature type="chain" id="PRO_5034099438" description="Sushi domain-containing protein" evidence="5">
    <location>
        <begin position="20"/>
        <end position="777"/>
    </location>
</feature>
<reference evidence="7" key="2">
    <citation type="submission" date="2025-09" db="UniProtKB">
        <authorList>
            <consortium name="Ensembl"/>
        </authorList>
    </citation>
    <scope>IDENTIFICATION</scope>
</reference>
<dbReference type="PANTHER" id="PTHR45785">
    <property type="entry name" value="COMPLEMENT FACTOR H-RELATED"/>
    <property type="match status" value="1"/>
</dbReference>
<dbReference type="InterPro" id="IPR035976">
    <property type="entry name" value="Sushi/SCR/CCP_sf"/>
</dbReference>
<keyword evidence="3 4" id="KW-1015">Disulfide bond</keyword>
<dbReference type="FunFam" id="2.10.70.10:FF:000026">
    <property type="entry name" value="Complement inhibitory factor H"/>
    <property type="match status" value="1"/>
</dbReference>
<evidence type="ECO:0000313" key="7">
    <source>
        <dbReference type="Ensembl" id="ENSLLEP00000048448.1"/>
    </source>
</evidence>
<dbReference type="PROSITE" id="PS50923">
    <property type="entry name" value="SUSHI"/>
    <property type="match status" value="8"/>
</dbReference>
<dbReference type="Proteomes" id="UP000694569">
    <property type="component" value="Unplaced"/>
</dbReference>
<evidence type="ECO:0000256" key="3">
    <source>
        <dbReference type="ARBA" id="ARBA00023157"/>
    </source>
</evidence>
<dbReference type="Ensembl" id="ENSLLET00000050339.1">
    <property type="protein sequence ID" value="ENSLLEP00000048448.1"/>
    <property type="gene ID" value="ENSLLEG00000030506.1"/>
</dbReference>
<comment type="caution">
    <text evidence="4">Lacks conserved residue(s) required for the propagation of feature annotation.</text>
</comment>
<evidence type="ECO:0000259" key="6">
    <source>
        <dbReference type="PROSITE" id="PS50923"/>
    </source>
</evidence>
<accession>A0A8C5RBK0</accession>
<dbReference type="GeneTree" id="ENSGT00940000154386"/>
<evidence type="ECO:0000256" key="5">
    <source>
        <dbReference type="SAM" id="SignalP"/>
    </source>
</evidence>
<feature type="disulfide bond" evidence="4">
    <location>
        <begin position="279"/>
        <end position="322"/>
    </location>
</feature>
<feature type="domain" description="Sushi" evidence="6">
    <location>
        <begin position="336"/>
        <end position="395"/>
    </location>
</feature>
<dbReference type="AlphaFoldDB" id="A0A8C5RBK0"/>
<dbReference type="InterPro" id="IPR051503">
    <property type="entry name" value="ComplSys_Reg/VirEntry_Med"/>
</dbReference>
<dbReference type="InterPro" id="IPR000436">
    <property type="entry name" value="Sushi_SCR_CCP_dom"/>
</dbReference>
<feature type="domain" description="Sushi" evidence="6">
    <location>
        <begin position="398"/>
        <end position="456"/>
    </location>
</feature>
<sequence>MLLNGYIVFFMVTLRGAAAADTACSPPPREPEIEVQGSWDEESYRSGTVATFTCRPGYSSLGVIKKACLDGHWKPVSSGKCIYVGTCDRPPRYVDMEPQGVWDEESYPADKVATFSCRPGYTQHGVIEKSCIDGEWKPVSNGRCQLKSCGPPGDIESGSFELVAGDDYVFGAVVRYTCNKGYKMMTDDNTRQCRTNGWTDNLPKCQVYHIAGDGCGPIPREEELEVQGKWEDESYPIGTLVTFTCRPSYIQQGAIKKICAGDQWVTLLTGKCIRAGASCSAPPTIAHGDFLGSNQPHYRSGSQLEYKCPEYYTLQGNRIVKCEDGEWDEPPVCLATSCPPPPSIDNGRPVPNLKAEYASGDKVQYMCNRGYNLKKRISEAVCEETRWKSIPVCRRAGASCSAPPTIAHGDFLGSNQPHYRSGFQMEYKCPEYYTLQGNRIVKCEDGEWDEPPVCLEPCTAREKELKENNIVFRWKNADKLYSKHDESMEFLCVAGYEIADRYLLRPRCNKGVIPYPKCNKIGSCLLSEETMKNQNIYITRSSAIQDGEKVMFECNKGMIPEKTLEGTCKTRVLNYPRCITANKCKSAPDVPNGRVKADHLKQDGYDSGSSVEFECDEHHGISGPINVKCENGQWSDLPQCLKPCRISQEDLNANHVELISRDDEKKVFKDGEDVDVKCKAGSKSPFGGIERKGECSDGKMRNIRCFEGDFCRLNQDQIDGRNLELDLTRNSDGYYADGEDVHFVCKEGFNVKGSLDGKCENKDLTYPLCAPPEESSG</sequence>
<dbReference type="PANTHER" id="PTHR45785:SF17">
    <property type="entry name" value="COAGULATION FACTOR XIII B CHAIN"/>
    <property type="match status" value="1"/>
</dbReference>
<feature type="domain" description="Sushi" evidence="6">
    <location>
        <begin position="582"/>
        <end position="642"/>
    </location>
</feature>
<protein>
    <recommendedName>
        <fullName evidence="6">Sushi domain-containing protein</fullName>
    </recommendedName>
</protein>
<evidence type="ECO:0000256" key="2">
    <source>
        <dbReference type="ARBA" id="ARBA00022729"/>
    </source>
</evidence>
<dbReference type="CDD" id="cd00033">
    <property type="entry name" value="CCP"/>
    <property type="match status" value="6"/>
</dbReference>
<feature type="disulfide bond" evidence="4">
    <location>
        <begin position="245"/>
        <end position="272"/>
    </location>
</feature>
<proteinExistence type="predicted"/>
<evidence type="ECO:0000313" key="8">
    <source>
        <dbReference type="Proteomes" id="UP000694569"/>
    </source>
</evidence>